<keyword evidence="1" id="KW-0472">Membrane</keyword>
<dbReference type="Proteomes" id="UP001153076">
    <property type="component" value="Unassembled WGS sequence"/>
</dbReference>
<sequence>MLHFLNISNIVAFDAFAAEMGGVVACRFINLPAQLGHWRLAYLGSCSGHLRLSLGVWDLGDYDKAEWCLKHEFSFKNLKAFCNSRLNKKGRMHAIFSLRVLGFHPYDKDILYLRLPDCIAEYNMRTDTWEAGCEFPLGASVKNNTEGYLVVFIGFFFLGGLLLSLYSNRRSILRGASSKSHIVIRKKSNTPKIPSSGGEFIVLISKKQMIVWRDYDRAVHYNK</sequence>
<dbReference type="OrthoDB" id="674184at2759"/>
<comment type="caution">
    <text evidence="2">The sequence shown here is derived from an EMBL/GenBank/DDBJ whole genome shotgun (WGS) entry which is preliminary data.</text>
</comment>
<reference evidence="2" key="1">
    <citation type="submission" date="2022-04" db="EMBL/GenBank/DDBJ databases">
        <title>Carnegiea gigantea Genome sequencing and assembly v2.</title>
        <authorList>
            <person name="Copetti D."/>
            <person name="Sanderson M.J."/>
            <person name="Burquez A."/>
            <person name="Wojciechowski M.F."/>
        </authorList>
    </citation>
    <scope>NUCLEOTIDE SEQUENCE</scope>
    <source>
        <strain evidence="2">SGP5-SGP5p</strain>
        <tissue evidence="2">Aerial part</tissue>
    </source>
</reference>
<keyword evidence="3" id="KW-1185">Reference proteome</keyword>
<dbReference type="EMBL" id="JAKOGI010000257">
    <property type="protein sequence ID" value="KAJ8438358.1"/>
    <property type="molecule type" value="Genomic_DNA"/>
</dbReference>
<gene>
    <name evidence="2" type="ORF">Cgig2_015285</name>
</gene>
<dbReference type="AlphaFoldDB" id="A0A9Q1QDK4"/>
<keyword evidence="1" id="KW-1133">Transmembrane helix</keyword>
<protein>
    <submittedName>
        <fullName evidence="2">Uncharacterized protein</fullName>
    </submittedName>
</protein>
<name>A0A9Q1QDK4_9CARY</name>
<organism evidence="2 3">
    <name type="scientific">Carnegiea gigantea</name>
    <dbReference type="NCBI Taxonomy" id="171969"/>
    <lineage>
        <taxon>Eukaryota</taxon>
        <taxon>Viridiplantae</taxon>
        <taxon>Streptophyta</taxon>
        <taxon>Embryophyta</taxon>
        <taxon>Tracheophyta</taxon>
        <taxon>Spermatophyta</taxon>
        <taxon>Magnoliopsida</taxon>
        <taxon>eudicotyledons</taxon>
        <taxon>Gunneridae</taxon>
        <taxon>Pentapetalae</taxon>
        <taxon>Caryophyllales</taxon>
        <taxon>Cactineae</taxon>
        <taxon>Cactaceae</taxon>
        <taxon>Cactoideae</taxon>
        <taxon>Echinocereeae</taxon>
        <taxon>Carnegiea</taxon>
    </lineage>
</organism>
<evidence type="ECO:0000256" key="1">
    <source>
        <dbReference type="SAM" id="Phobius"/>
    </source>
</evidence>
<keyword evidence="1" id="KW-0812">Transmembrane</keyword>
<accession>A0A9Q1QDK4</accession>
<evidence type="ECO:0000313" key="2">
    <source>
        <dbReference type="EMBL" id="KAJ8438358.1"/>
    </source>
</evidence>
<feature type="transmembrane region" description="Helical" evidence="1">
    <location>
        <begin position="147"/>
        <end position="166"/>
    </location>
</feature>
<evidence type="ECO:0000313" key="3">
    <source>
        <dbReference type="Proteomes" id="UP001153076"/>
    </source>
</evidence>
<proteinExistence type="predicted"/>